<dbReference type="AlphaFoldDB" id="A0ABD0J773"/>
<name>A0ABD0J773_9CAEN</name>
<proteinExistence type="predicted"/>
<organism evidence="2 3">
    <name type="scientific">Batillaria attramentaria</name>
    <dbReference type="NCBI Taxonomy" id="370345"/>
    <lineage>
        <taxon>Eukaryota</taxon>
        <taxon>Metazoa</taxon>
        <taxon>Spiralia</taxon>
        <taxon>Lophotrochozoa</taxon>
        <taxon>Mollusca</taxon>
        <taxon>Gastropoda</taxon>
        <taxon>Caenogastropoda</taxon>
        <taxon>Sorbeoconcha</taxon>
        <taxon>Cerithioidea</taxon>
        <taxon>Batillariidae</taxon>
        <taxon>Batillaria</taxon>
    </lineage>
</organism>
<sequence>HSYHGTACGDTADGYRHKKNGLRGEGDPKTFTVVGSQLTECPRNQHAAKGDNQMSAHSTGASLTALTLELMTPQLRRPAAFSAAEIPQLTLAGVAM</sequence>
<evidence type="ECO:0000256" key="1">
    <source>
        <dbReference type="SAM" id="MobiDB-lite"/>
    </source>
</evidence>
<evidence type="ECO:0000313" key="3">
    <source>
        <dbReference type="Proteomes" id="UP001519460"/>
    </source>
</evidence>
<gene>
    <name evidence="2" type="ORF">BaRGS_00038114</name>
</gene>
<dbReference type="Proteomes" id="UP001519460">
    <property type="component" value="Unassembled WGS sequence"/>
</dbReference>
<dbReference type="EMBL" id="JACVVK020000600">
    <property type="protein sequence ID" value="KAK7463313.1"/>
    <property type="molecule type" value="Genomic_DNA"/>
</dbReference>
<feature type="non-terminal residue" evidence="2">
    <location>
        <position position="1"/>
    </location>
</feature>
<reference evidence="2 3" key="1">
    <citation type="journal article" date="2023" name="Sci. Data">
        <title>Genome assembly of the Korean intertidal mud-creeper Batillaria attramentaria.</title>
        <authorList>
            <person name="Patra A.K."/>
            <person name="Ho P.T."/>
            <person name="Jun S."/>
            <person name="Lee S.J."/>
            <person name="Kim Y."/>
            <person name="Won Y.J."/>
        </authorList>
    </citation>
    <scope>NUCLEOTIDE SEQUENCE [LARGE SCALE GENOMIC DNA]</scope>
    <source>
        <strain evidence="2">Wonlab-2016</strain>
    </source>
</reference>
<protein>
    <submittedName>
        <fullName evidence="2">Uncharacterized protein</fullName>
    </submittedName>
</protein>
<comment type="caution">
    <text evidence="2">The sequence shown here is derived from an EMBL/GenBank/DDBJ whole genome shotgun (WGS) entry which is preliminary data.</text>
</comment>
<keyword evidence="3" id="KW-1185">Reference proteome</keyword>
<evidence type="ECO:0000313" key="2">
    <source>
        <dbReference type="EMBL" id="KAK7463313.1"/>
    </source>
</evidence>
<accession>A0ABD0J773</accession>
<feature type="region of interest" description="Disordered" evidence="1">
    <location>
        <begin position="1"/>
        <end position="29"/>
    </location>
</feature>